<proteinExistence type="inferred from homology"/>
<protein>
    <submittedName>
        <fullName evidence="3">Type II toxin-antitoxin system PemK/MazF family toxin</fullName>
    </submittedName>
</protein>
<evidence type="ECO:0000313" key="4">
    <source>
        <dbReference type="Proteomes" id="UP000280960"/>
    </source>
</evidence>
<reference evidence="3 4" key="1">
    <citation type="submission" date="2018-10" db="EMBL/GenBank/DDBJ databases">
        <authorList>
            <person name="Zhang X."/>
        </authorList>
    </citation>
    <scope>NUCLEOTIDE SEQUENCE [LARGE SCALE GENOMIC DNA]</scope>
    <source>
        <strain evidence="3 4">SK-G1</strain>
    </source>
</reference>
<dbReference type="SUPFAM" id="SSF50118">
    <property type="entry name" value="Cell growth inhibitor/plasmid maintenance toxic component"/>
    <property type="match status" value="1"/>
</dbReference>
<name>A0A3G2R930_9FIRM</name>
<dbReference type="RefSeq" id="WP_122015604.1">
    <property type="nucleotide sequence ID" value="NZ_CP033169.1"/>
</dbReference>
<dbReference type="GO" id="GO:0004521">
    <property type="term" value="F:RNA endonuclease activity"/>
    <property type="evidence" value="ECO:0007669"/>
    <property type="project" value="TreeGrafter"/>
</dbReference>
<accession>A0A3G2R930</accession>
<dbReference type="PANTHER" id="PTHR33988">
    <property type="entry name" value="ENDORIBONUCLEASE MAZF-RELATED"/>
    <property type="match status" value="1"/>
</dbReference>
<keyword evidence="2" id="KW-1277">Toxin-antitoxin system</keyword>
<organism evidence="3 4">
    <name type="scientific">Biomaibacter acetigenes</name>
    <dbReference type="NCBI Taxonomy" id="2316383"/>
    <lineage>
        <taxon>Bacteria</taxon>
        <taxon>Bacillati</taxon>
        <taxon>Bacillota</taxon>
        <taxon>Clostridia</taxon>
        <taxon>Thermosediminibacterales</taxon>
        <taxon>Tepidanaerobacteraceae</taxon>
        <taxon>Biomaibacter</taxon>
    </lineage>
</organism>
<dbReference type="EMBL" id="CP033169">
    <property type="protein sequence ID" value="AYO31971.1"/>
    <property type="molecule type" value="Genomic_DNA"/>
</dbReference>
<dbReference type="GO" id="GO:0006402">
    <property type="term" value="P:mRNA catabolic process"/>
    <property type="evidence" value="ECO:0007669"/>
    <property type="project" value="TreeGrafter"/>
</dbReference>
<dbReference type="GO" id="GO:0003677">
    <property type="term" value="F:DNA binding"/>
    <property type="evidence" value="ECO:0007669"/>
    <property type="project" value="InterPro"/>
</dbReference>
<keyword evidence="4" id="KW-1185">Reference proteome</keyword>
<dbReference type="Gene3D" id="2.30.30.110">
    <property type="match status" value="1"/>
</dbReference>
<evidence type="ECO:0000313" key="3">
    <source>
        <dbReference type="EMBL" id="AYO31971.1"/>
    </source>
</evidence>
<dbReference type="AlphaFoldDB" id="A0A3G2R930"/>
<dbReference type="InterPro" id="IPR011067">
    <property type="entry name" value="Plasmid_toxin/cell-grow_inhib"/>
</dbReference>
<comment type="similarity">
    <text evidence="1">Belongs to the PemK/MazF family.</text>
</comment>
<evidence type="ECO:0000256" key="1">
    <source>
        <dbReference type="ARBA" id="ARBA00007521"/>
    </source>
</evidence>
<evidence type="ECO:0000256" key="2">
    <source>
        <dbReference type="ARBA" id="ARBA00022649"/>
    </source>
</evidence>
<dbReference type="Proteomes" id="UP000280960">
    <property type="component" value="Chromosome"/>
</dbReference>
<gene>
    <name evidence="3" type="ORF">D2962_16435</name>
</gene>
<dbReference type="InterPro" id="IPR003477">
    <property type="entry name" value="PemK-like"/>
</dbReference>
<dbReference type="Pfam" id="PF02452">
    <property type="entry name" value="PemK_toxin"/>
    <property type="match status" value="1"/>
</dbReference>
<dbReference type="PANTHER" id="PTHR33988:SF3">
    <property type="entry name" value="ENDORIBONUCLEASE TOXIN CHPB-RELATED"/>
    <property type="match status" value="1"/>
</dbReference>
<dbReference type="KEGG" id="bacg:D2962_16435"/>
<dbReference type="GO" id="GO:0016075">
    <property type="term" value="P:rRNA catabolic process"/>
    <property type="evidence" value="ECO:0007669"/>
    <property type="project" value="TreeGrafter"/>
</dbReference>
<sequence length="120" mass="13677">MGYIPEQGDIIFLEFDPQTGHEQKGKRPALVVSNNTYNKFTKLAMVCPITNTNRNFPLHVELDERTKTTGVIMCEQVKALDIYARDVSFREKAPKDIVEEVVDILIGFVEMVPGTHLFTY</sequence>